<dbReference type="EMBL" id="JMTM01000016">
    <property type="protein sequence ID" value="OAZ05181.1"/>
    <property type="molecule type" value="Genomic_DNA"/>
</dbReference>
<dbReference type="Proteomes" id="UP000093807">
    <property type="component" value="Unassembled WGS sequence"/>
</dbReference>
<protein>
    <submittedName>
        <fullName evidence="1">Uncharacterized protein</fullName>
    </submittedName>
</protein>
<comment type="caution">
    <text evidence="1">The sequence shown here is derived from an EMBL/GenBank/DDBJ whole genome shotgun (WGS) entry which is preliminary data.</text>
</comment>
<keyword evidence="2" id="KW-1185">Reference proteome</keyword>
<organism evidence="1 2">
    <name type="scientific">Flavobacterium succinicans</name>
    <dbReference type="NCBI Taxonomy" id="29536"/>
    <lineage>
        <taxon>Bacteria</taxon>
        <taxon>Pseudomonadati</taxon>
        <taxon>Bacteroidota</taxon>
        <taxon>Flavobacteriia</taxon>
        <taxon>Flavobacteriales</taxon>
        <taxon>Flavobacteriaceae</taxon>
        <taxon>Flavobacterium</taxon>
    </lineage>
</organism>
<accession>A0A199XVC5</accession>
<evidence type="ECO:0000313" key="2">
    <source>
        <dbReference type="Proteomes" id="UP000093807"/>
    </source>
</evidence>
<sequence>MYTLLVPAAAKVTIFVSQCNIITIKKKYLLVNCQLF</sequence>
<evidence type="ECO:0000313" key="1">
    <source>
        <dbReference type="EMBL" id="OAZ05181.1"/>
    </source>
</evidence>
<reference evidence="1 2" key="1">
    <citation type="submission" date="2016-06" db="EMBL/GenBank/DDBJ databases">
        <title>Draft genome sequence of Flavobacterium succinicans strain DD5b.</title>
        <authorList>
            <person name="Poehlein A."/>
            <person name="Daniel R."/>
            <person name="Simeonova D.D."/>
        </authorList>
    </citation>
    <scope>NUCLEOTIDE SEQUENCE [LARGE SCALE GENOMIC DNA]</scope>
    <source>
        <strain evidence="1 2">DD5b</strain>
    </source>
</reference>
<dbReference type="AlphaFoldDB" id="A0A199XVC5"/>
<gene>
    <name evidence="1" type="ORF">FLB_04050</name>
</gene>
<name>A0A199XVC5_9FLAO</name>
<proteinExistence type="predicted"/>
<dbReference type="PATRIC" id="fig|29536.5.peg.432"/>